<evidence type="ECO:0000256" key="1">
    <source>
        <dbReference type="SAM" id="MobiDB-lite"/>
    </source>
</evidence>
<reference evidence="2" key="1">
    <citation type="journal article" date="2013" name="BMC Genomics">
        <title>Unscrambling butterfly oogenesis.</title>
        <authorList>
            <person name="Carter J.M."/>
            <person name="Baker S.C."/>
            <person name="Pink R."/>
            <person name="Carter D.R."/>
            <person name="Collins A."/>
            <person name="Tomlin J."/>
            <person name="Gibbs M."/>
            <person name="Breuker C.J."/>
        </authorList>
    </citation>
    <scope>NUCLEOTIDE SEQUENCE</scope>
    <source>
        <tissue evidence="2">Ovary</tissue>
    </source>
</reference>
<organism evidence="2">
    <name type="scientific">Pararge aegeria</name>
    <name type="common">speckled wood butterfly</name>
    <dbReference type="NCBI Taxonomy" id="116150"/>
    <lineage>
        <taxon>Eukaryota</taxon>
        <taxon>Metazoa</taxon>
        <taxon>Ecdysozoa</taxon>
        <taxon>Arthropoda</taxon>
        <taxon>Hexapoda</taxon>
        <taxon>Insecta</taxon>
        <taxon>Pterygota</taxon>
        <taxon>Neoptera</taxon>
        <taxon>Endopterygota</taxon>
        <taxon>Lepidoptera</taxon>
        <taxon>Glossata</taxon>
        <taxon>Ditrysia</taxon>
        <taxon>Papilionoidea</taxon>
        <taxon>Nymphalidae</taxon>
        <taxon>Satyrinae</taxon>
        <taxon>Satyrini</taxon>
        <taxon>Parargina</taxon>
        <taxon>Pararge</taxon>
    </lineage>
</organism>
<accession>S4PNG3</accession>
<dbReference type="EMBL" id="GAIX01000877">
    <property type="protein sequence ID" value="JAA91683.1"/>
    <property type="molecule type" value="Transcribed_RNA"/>
</dbReference>
<feature type="compositionally biased region" description="Low complexity" evidence="1">
    <location>
        <begin position="16"/>
        <end position="41"/>
    </location>
</feature>
<protein>
    <submittedName>
        <fullName evidence="2">R2D2 protein</fullName>
    </submittedName>
</protein>
<feature type="non-terminal residue" evidence="2">
    <location>
        <position position="116"/>
    </location>
</feature>
<reference evidence="2" key="2">
    <citation type="submission" date="2013-05" db="EMBL/GenBank/DDBJ databases">
        <authorList>
            <person name="Carter J.-M."/>
            <person name="Baker S.C."/>
            <person name="Pink R."/>
            <person name="Carter D.R.F."/>
            <person name="Collins A."/>
            <person name="Tomlin J."/>
            <person name="Gibbs M."/>
            <person name="Breuker C.J."/>
        </authorList>
    </citation>
    <scope>NUCLEOTIDE SEQUENCE</scope>
    <source>
        <tissue evidence="2">Ovary</tissue>
    </source>
</reference>
<feature type="non-terminal residue" evidence="2">
    <location>
        <position position="1"/>
    </location>
</feature>
<feature type="compositionally biased region" description="Basic residues" evidence="1">
    <location>
        <begin position="1"/>
        <end position="15"/>
    </location>
</feature>
<feature type="region of interest" description="Disordered" evidence="1">
    <location>
        <begin position="1"/>
        <end position="116"/>
    </location>
</feature>
<name>S4PNG3_9NEOP</name>
<proteinExistence type="predicted"/>
<dbReference type="AlphaFoldDB" id="S4PNG3"/>
<sequence length="116" mass="11583">AARARRAQLRGRAARAVRGVPPGRGALRAGGRHGPAAPAPLHRVRRAGPAQPHGHRHHQEAGAPAGRRAAVHLPAREPGAAHQGLRGGGGVAARAGEVDGARARGGGAGAAGRARR</sequence>
<evidence type="ECO:0000313" key="2">
    <source>
        <dbReference type="EMBL" id="JAA91683.1"/>
    </source>
</evidence>